<feature type="domain" description="Alcohol dehydrogenase-like N-terminal" evidence="7">
    <location>
        <begin position="24"/>
        <end position="137"/>
    </location>
</feature>
<dbReference type="PANTHER" id="PTHR42813">
    <property type="entry name" value="ZINC-TYPE ALCOHOL DEHYDROGENASE-LIKE"/>
    <property type="match status" value="1"/>
</dbReference>
<protein>
    <recommendedName>
        <fullName evidence="10">GroES-like protein</fullName>
    </recommendedName>
</protein>
<dbReference type="CDD" id="cd08284">
    <property type="entry name" value="FDH_like_2"/>
    <property type="match status" value="1"/>
</dbReference>
<dbReference type="KEGG" id="cten:90981861"/>
<sequence length="344" mass="37844">MKAVIYRGPYDFRVETVPRPQIGGPTDVILQVKHSGICGTDLHTYRGNLKSVQPGQVLGHEFTGTVVAVGDRVLGFVPGDTVVSTFTIQCGECWYCKNGKSGQCDITNTFGKTGLPGGQAEYVRVPFADNTLVKIPEMDVSYVMMADIFTTGYYGVKKIVDQVQHVAKGHAPKPLDQIEVLQLGLGPVGECALQVMKYLGFKNVTCVDNVPDRLKKAEELGFKPVNFDDGADTLGEYDYVLEVVGSSSALKTAFDHVRRDGLISSLGMGHEPLPFTAMDCYLKNINLSFGRCHAWSLFPEALEIFQTLKGEFRDFVDTVIPVEKAAEGYRKFDAHEVNKVVIEF</sequence>
<proteinExistence type="inferred from homology"/>
<dbReference type="GO" id="GO:0008270">
    <property type="term" value="F:zinc ion binding"/>
    <property type="evidence" value="ECO:0007669"/>
    <property type="project" value="InterPro"/>
</dbReference>
<dbReference type="Gene3D" id="3.90.180.10">
    <property type="entry name" value="Medium-chain alcohol dehydrogenases, catalytic domain"/>
    <property type="match status" value="1"/>
</dbReference>
<dbReference type="Pfam" id="PF08240">
    <property type="entry name" value="ADH_N"/>
    <property type="match status" value="1"/>
</dbReference>
<keyword evidence="4" id="KW-0560">Oxidoreductase</keyword>
<comment type="cofactor">
    <cofactor evidence="1 5">
        <name>Zn(2+)</name>
        <dbReference type="ChEBI" id="CHEBI:29105"/>
    </cofactor>
</comment>
<name>G3BCK1_CANTC</name>
<evidence type="ECO:0000313" key="9">
    <source>
        <dbReference type="Proteomes" id="UP000000707"/>
    </source>
</evidence>
<evidence type="ECO:0008006" key="10">
    <source>
        <dbReference type="Google" id="ProtNLM"/>
    </source>
</evidence>
<dbReference type="AlphaFoldDB" id="G3BCK1"/>
<dbReference type="SUPFAM" id="SSF51735">
    <property type="entry name" value="NAD(P)-binding Rossmann-fold domains"/>
    <property type="match status" value="1"/>
</dbReference>
<dbReference type="InterPro" id="IPR011032">
    <property type="entry name" value="GroES-like_sf"/>
</dbReference>
<feature type="domain" description="Alcohol dehydrogenase-like C-terminal" evidence="6">
    <location>
        <begin position="187"/>
        <end position="305"/>
    </location>
</feature>
<dbReference type="GeneID" id="90981861"/>
<dbReference type="Gene3D" id="3.40.50.720">
    <property type="entry name" value="NAD(P)-binding Rossmann-like Domain"/>
    <property type="match status" value="1"/>
</dbReference>
<dbReference type="HOGENOM" id="CLU_026673_11_3_1"/>
<evidence type="ECO:0000256" key="5">
    <source>
        <dbReference type="RuleBase" id="RU361277"/>
    </source>
</evidence>
<dbReference type="OrthoDB" id="3941538at2759"/>
<evidence type="ECO:0000256" key="4">
    <source>
        <dbReference type="ARBA" id="ARBA00023002"/>
    </source>
</evidence>
<evidence type="ECO:0000256" key="1">
    <source>
        <dbReference type="ARBA" id="ARBA00001947"/>
    </source>
</evidence>
<dbReference type="InterPro" id="IPR036291">
    <property type="entry name" value="NAD(P)-bd_dom_sf"/>
</dbReference>
<dbReference type="EMBL" id="GL996528">
    <property type="protein sequence ID" value="EGV61043.1"/>
    <property type="molecule type" value="Genomic_DNA"/>
</dbReference>
<dbReference type="PANTHER" id="PTHR42813:SF2">
    <property type="entry name" value="DEHYDROGENASE, ZINC-CONTAINING, PUTATIVE (AFU_ORTHOLOGUE AFUA_2G02810)-RELATED"/>
    <property type="match status" value="1"/>
</dbReference>
<dbReference type="Proteomes" id="UP000000707">
    <property type="component" value="Unassembled WGS sequence"/>
</dbReference>
<dbReference type="InterPro" id="IPR013154">
    <property type="entry name" value="ADH-like_N"/>
</dbReference>
<keyword evidence="3 5" id="KW-0862">Zinc</keyword>
<accession>G3BCK1</accession>
<evidence type="ECO:0000256" key="3">
    <source>
        <dbReference type="ARBA" id="ARBA00022833"/>
    </source>
</evidence>
<evidence type="ECO:0000259" key="6">
    <source>
        <dbReference type="Pfam" id="PF00107"/>
    </source>
</evidence>
<dbReference type="Pfam" id="PF00107">
    <property type="entry name" value="ADH_zinc_N"/>
    <property type="match status" value="1"/>
</dbReference>
<evidence type="ECO:0000259" key="7">
    <source>
        <dbReference type="Pfam" id="PF08240"/>
    </source>
</evidence>
<comment type="similarity">
    <text evidence="5">Belongs to the zinc-containing alcohol dehydrogenase family.</text>
</comment>
<dbReference type="InterPro" id="IPR002328">
    <property type="entry name" value="ADH_Zn_CS"/>
</dbReference>
<dbReference type="PROSITE" id="PS00059">
    <property type="entry name" value="ADH_ZINC"/>
    <property type="match status" value="1"/>
</dbReference>
<gene>
    <name evidence="8" type="ORF">CANTEDRAFT_116245</name>
</gene>
<keyword evidence="9" id="KW-1185">Reference proteome</keyword>
<dbReference type="InterPro" id="IPR013149">
    <property type="entry name" value="ADH-like_C"/>
</dbReference>
<evidence type="ECO:0000256" key="2">
    <source>
        <dbReference type="ARBA" id="ARBA00022723"/>
    </source>
</evidence>
<organism evidence="9">
    <name type="scientific">Candida tenuis (strain ATCC 10573 / BCRC 21748 / CBS 615 / JCM 9827 / NBRC 10315 / NRRL Y-1498 / VKM Y-70)</name>
    <name type="common">Yeast</name>
    <name type="synonym">Yamadazyma tenuis</name>
    <dbReference type="NCBI Taxonomy" id="590646"/>
    <lineage>
        <taxon>Eukaryota</taxon>
        <taxon>Fungi</taxon>
        <taxon>Dikarya</taxon>
        <taxon>Ascomycota</taxon>
        <taxon>Saccharomycotina</taxon>
        <taxon>Pichiomycetes</taxon>
        <taxon>Debaryomycetaceae</taxon>
        <taxon>Yamadazyma</taxon>
    </lineage>
</organism>
<keyword evidence="2 5" id="KW-0479">Metal-binding</keyword>
<reference evidence="8 9" key="1">
    <citation type="journal article" date="2011" name="Proc. Natl. Acad. Sci. U.S.A.">
        <title>Comparative genomics of xylose-fermenting fungi for enhanced biofuel production.</title>
        <authorList>
            <person name="Wohlbach D.J."/>
            <person name="Kuo A."/>
            <person name="Sato T.K."/>
            <person name="Potts K.M."/>
            <person name="Salamov A.A."/>
            <person name="LaButti K.M."/>
            <person name="Sun H."/>
            <person name="Clum A."/>
            <person name="Pangilinan J.L."/>
            <person name="Lindquist E.A."/>
            <person name="Lucas S."/>
            <person name="Lapidus A."/>
            <person name="Jin M."/>
            <person name="Gunawan C."/>
            <person name="Balan V."/>
            <person name="Dale B.E."/>
            <person name="Jeffries T.W."/>
            <person name="Zinkel R."/>
            <person name="Barry K.W."/>
            <person name="Grigoriev I.V."/>
            <person name="Gasch A.P."/>
        </authorList>
    </citation>
    <scope>NUCLEOTIDE SEQUENCE [LARGE SCALE GENOMIC DNA]</scope>
    <source>
        <strain evidence="9">ATCC 10573 / BCRC 21748 / CBS 615 / JCM 9827 / NBRC 10315 / NRRL Y-1498 / VKM Y-70</strain>
    </source>
</reference>
<evidence type="ECO:0000313" key="8">
    <source>
        <dbReference type="EMBL" id="EGV61043.1"/>
    </source>
</evidence>
<dbReference type="GO" id="GO:0016491">
    <property type="term" value="F:oxidoreductase activity"/>
    <property type="evidence" value="ECO:0007669"/>
    <property type="project" value="UniProtKB-KW"/>
</dbReference>
<dbReference type="SUPFAM" id="SSF50129">
    <property type="entry name" value="GroES-like"/>
    <property type="match status" value="1"/>
</dbReference>